<name>A0A0N8SJA5_9PSED</name>
<dbReference type="AlphaFoldDB" id="A0A0N8SJA5"/>
<dbReference type="Proteomes" id="UP000050562">
    <property type="component" value="Unassembled WGS sequence"/>
</dbReference>
<protein>
    <submittedName>
        <fullName evidence="1">Uncharacterized protein</fullName>
    </submittedName>
</protein>
<organism evidence="1 2">
    <name type="scientific">Pseudomonas syringae pv. primulae</name>
    <dbReference type="NCBI Taxonomy" id="251707"/>
    <lineage>
        <taxon>Bacteria</taxon>
        <taxon>Pseudomonadati</taxon>
        <taxon>Pseudomonadota</taxon>
        <taxon>Gammaproteobacteria</taxon>
        <taxon>Pseudomonadales</taxon>
        <taxon>Pseudomonadaceae</taxon>
        <taxon>Pseudomonas</taxon>
    </lineage>
</organism>
<dbReference type="PATRIC" id="fig|251707.3.peg.1393"/>
<dbReference type="RefSeq" id="WP_162850617.1">
    <property type="nucleotide sequence ID" value="NZ_LJRC01000246.1"/>
</dbReference>
<accession>A0A0N8SJA5</accession>
<comment type="caution">
    <text evidence="1">The sequence shown here is derived from an EMBL/GenBank/DDBJ whole genome shotgun (WGS) entry which is preliminary data.</text>
</comment>
<evidence type="ECO:0000313" key="1">
    <source>
        <dbReference type="EMBL" id="KPY31848.1"/>
    </source>
</evidence>
<dbReference type="EMBL" id="LJRC01000246">
    <property type="protein sequence ID" value="KPY31848.1"/>
    <property type="molecule type" value="Genomic_DNA"/>
</dbReference>
<gene>
    <name evidence="1" type="ORF">ALO52_01063</name>
</gene>
<proteinExistence type="predicted"/>
<sequence length="56" mass="5924">MRPITRKCMAVAGVIAVLGVYAAGAWRTELARQAPTVVSCSFGHCVPTNSTFSALR</sequence>
<reference evidence="1 2" key="1">
    <citation type="submission" date="2015-09" db="EMBL/GenBank/DDBJ databases">
        <title>Genome announcement of multiple Pseudomonas syringae strains.</title>
        <authorList>
            <person name="Thakur S."/>
            <person name="Wang P.W."/>
            <person name="Gong Y."/>
            <person name="Weir B.S."/>
            <person name="Guttman D.S."/>
        </authorList>
    </citation>
    <scope>NUCLEOTIDE SEQUENCE [LARGE SCALE GENOMIC DNA]</scope>
    <source>
        <strain evidence="1 2">ICMP3956</strain>
    </source>
</reference>
<evidence type="ECO:0000313" key="2">
    <source>
        <dbReference type="Proteomes" id="UP000050562"/>
    </source>
</evidence>